<feature type="compositionally biased region" description="Acidic residues" evidence="2">
    <location>
        <begin position="171"/>
        <end position="181"/>
    </location>
</feature>
<dbReference type="PROSITE" id="PS50096">
    <property type="entry name" value="IQ"/>
    <property type="match status" value="1"/>
</dbReference>
<dbReference type="GO" id="GO:0009506">
    <property type="term" value="C:plasmodesma"/>
    <property type="evidence" value="ECO:0007669"/>
    <property type="project" value="TreeGrafter"/>
</dbReference>
<evidence type="ECO:0000313" key="3">
    <source>
        <dbReference type="EMBL" id="JAE07777.1"/>
    </source>
</evidence>
<reference evidence="3" key="2">
    <citation type="journal article" date="2015" name="Data Brief">
        <title>Shoot transcriptome of the giant reed, Arundo donax.</title>
        <authorList>
            <person name="Barrero R.A."/>
            <person name="Guerrero F.D."/>
            <person name="Moolhuijzen P."/>
            <person name="Goolsby J.A."/>
            <person name="Tidwell J."/>
            <person name="Bellgard S.E."/>
            <person name="Bellgard M.I."/>
        </authorList>
    </citation>
    <scope>NUCLEOTIDE SEQUENCE</scope>
    <source>
        <tissue evidence="3">Shoot tissue taken approximately 20 cm above the soil surface</tissue>
    </source>
</reference>
<organism evidence="3">
    <name type="scientific">Arundo donax</name>
    <name type="common">Giant reed</name>
    <name type="synonym">Donax arundinaceus</name>
    <dbReference type="NCBI Taxonomy" id="35708"/>
    <lineage>
        <taxon>Eukaryota</taxon>
        <taxon>Viridiplantae</taxon>
        <taxon>Streptophyta</taxon>
        <taxon>Embryophyta</taxon>
        <taxon>Tracheophyta</taxon>
        <taxon>Spermatophyta</taxon>
        <taxon>Magnoliopsida</taxon>
        <taxon>Liliopsida</taxon>
        <taxon>Poales</taxon>
        <taxon>Poaceae</taxon>
        <taxon>PACMAD clade</taxon>
        <taxon>Arundinoideae</taxon>
        <taxon>Arundineae</taxon>
        <taxon>Arundo</taxon>
    </lineage>
</organism>
<keyword evidence="1" id="KW-0143">Chaperone</keyword>
<protein>
    <submittedName>
        <fullName evidence="3">Uncharacterized protein</fullName>
    </submittedName>
</protein>
<feature type="compositionally biased region" description="Pro residues" evidence="2">
    <location>
        <begin position="60"/>
        <end position="75"/>
    </location>
</feature>
<dbReference type="InterPro" id="IPR040400">
    <property type="entry name" value="BAG5/6/7/8"/>
</dbReference>
<dbReference type="EMBL" id="GBRH01190119">
    <property type="protein sequence ID" value="JAE07777.1"/>
    <property type="molecule type" value="Transcribed_RNA"/>
</dbReference>
<dbReference type="GO" id="GO:0006457">
    <property type="term" value="P:protein folding"/>
    <property type="evidence" value="ECO:0007669"/>
    <property type="project" value="TreeGrafter"/>
</dbReference>
<sequence>MPRHAHHEPAPPAWCSCCCGCSAPPCYYPAPAPAPAPSSAASDHLLHAIAAHLLLGSSPAPTPLPQPQPQPPPAPTAHHANPYPYAYSQHYGYHQQQQAKSHAYTHPPPPLLQQQPQPNSPGDHGHLLLHSLLRRVAALESALPRCFSTPPPARRPLHPNPRPRRAARYQEEEEEEEEEESPPSPPPPRPRRARAGPPSAARELAARTIQAHFRRFLARRSRTLRQLKELAVLRSKAAAIRGSLSGRRGCADPAAVSEAAMGLLIRLDAIQVMDTVP</sequence>
<evidence type="ECO:0000256" key="2">
    <source>
        <dbReference type="SAM" id="MobiDB-lite"/>
    </source>
</evidence>
<feature type="compositionally biased region" description="Low complexity" evidence="2">
    <location>
        <begin position="76"/>
        <end position="99"/>
    </location>
</feature>
<proteinExistence type="predicted"/>
<feature type="region of interest" description="Disordered" evidence="2">
    <location>
        <begin position="145"/>
        <end position="203"/>
    </location>
</feature>
<feature type="compositionally biased region" description="Basic residues" evidence="2">
    <location>
        <begin position="155"/>
        <end position="167"/>
    </location>
</feature>
<reference evidence="3" key="1">
    <citation type="submission" date="2014-09" db="EMBL/GenBank/DDBJ databases">
        <authorList>
            <person name="Magalhaes I.L.F."/>
            <person name="Oliveira U."/>
            <person name="Santos F.R."/>
            <person name="Vidigal T.H.D.A."/>
            <person name="Brescovit A.D."/>
            <person name="Santos A.J."/>
        </authorList>
    </citation>
    <scope>NUCLEOTIDE SEQUENCE</scope>
    <source>
        <tissue evidence="3">Shoot tissue taken approximately 20 cm above the soil surface</tissue>
    </source>
</reference>
<dbReference type="PANTHER" id="PTHR33322:SF18">
    <property type="entry name" value="BAG FAMILY MOLECULAR CHAPERONE REGULATOR 8, CHLOROPLASTIC"/>
    <property type="match status" value="1"/>
</dbReference>
<name>A0A0A9F5Z3_ARUDO</name>
<evidence type="ECO:0000256" key="1">
    <source>
        <dbReference type="ARBA" id="ARBA00023186"/>
    </source>
</evidence>
<dbReference type="PANTHER" id="PTHR33322">
    <property type="entry name" value="BAG DOMAIN CONTAINING PROTEIN, EXPRESSED"/>
    <property type="match status" value="1"/>
</dbReference>
<feature type="region of interest" description="Disordered" evidence="2">
    <location>
        <begin position="57"/>
        <end position="126"/>
    </location>
</feature>
<accession>A0A0A9F5Z3</accession>
<dbReference type="AlphaFoldDB" id="A0A0A9F5Z3"/>